<sequence>MITENGWPSCSIAECDTNPIPGTDVGIPLQRGIPNIILKTFAADLNARIESVYNARGGTDEGGWTPTNSVATSNHLGGTAFDYNWTDHPMGPEASDPTAGWKGSSLIHGDQVPAIRDLLKFYTYKGVQLVFWGNDWSTPKDSMHFQMGYGTYANQDLCREFIAKFIRADGFSTYKRGTTDGSWNAQVLAEATGLPIARAAAILPQVAEGLRLSECVSPRRIAMWLAQIGHESDNFNATEEYEKGDGGATERWKYLGRTWIQITWRENYAAFSRWAFQNGLIPTPTYFVDRPRELAELQYAGIGPAWYWTVARANINALCDRADLNGVTYLINGGYNGLPDRQNRYNRATALGDRLLELIQEGDDMAQVPQDQWDRVFREQTQEHESLSGYRDPGEGNIGTWCRIDRNKDLMLHELYTEWKAVQVGDLDSIRRLVRSAAGLGANTSPEFIANAKRMLKKVPADYLQEGLAYLESTNPELLHAFISQNGASS</sequence>
<evidence type="ECO:0000313" key="3">
    <source>
        <dbReference type="Proteomes" id="UP000192434"/>
    </source>
</evidence>
<dbReference type="Gene3D" id="1.10.530.10">
    <property type="match status" value="1"/>
</dbReference>
<evidence type="ECO:0000259" key="1">
    <source>
        <dbReference type="Pfam" id="PF13539"/>
    </source>
</evidence>
<reference evidence="2 3" key="1">
    <citation type="submission" date="2016-12" db="EMBL/GenBank/DDBJ databases">
        <title>The new phylogeny of genus Mycobacterium.</title>
        <authorList>
            <person name="Tortoli E."/>
            <person name="Trovato A."/>
            <person name="Cirillo D.M."/>
        </authorList>
    </citation>
    <scope>NUCLEOTIDE SEQUENCE [LARGE SCALE GENOMIC DNA]</scope>
    <source>
        <strain evidence="2 3">CCUG 66554</strain>
    </source>
</reference>
<dbReference type="GO" id="GO:0008233">
    <property type="term" value="F:peptidase activity"/>
    <property type="evidence" value="ECO:0007669"/>
    <property type="project" value="InterPro"/>
</dbReference>
<dbReference type="SUPFAM" id="SSF53955">
    <property type="entry name" value="Lysozyme-like"/>
    <property type="match status" value="1"/>
</dbReference>
<feature type="domain" description="Peptidase M15C" evidence="1">
    <location>
        <begin position="69"/>
        <end position="147"/>
    </location>
</feature>
<dbReference type="InterPro" id="IPR023346">
    <property type="entry name" value="Lysozyme-like_dom_sf"/>
</dbReference>
<dbReference type="Pfam" id="PF13539">
    <property type="entry name" value="Peptidase_M15_4"/>
    <property type="match status" value="1"/>
</dbReference>
<gene>
    <name evidence="2" type="ORF">BST43_15325</name>
</gene>
<dbReference type="AlphaFoldDB" id="A0A1X0J2B1"/>
<dbReference type="SUPFAM" id="SSF55166">
    <property type="entry name" value="Hedgehog/DD-peptidase"/>
    <property type="match status" value="1"/>
</dbReference>
<name>A0A1X0J2B1_9MYCO</name>
<dbReference type="Proteomes" id="UP000192434">
    <property type="component" value="Unassembled WGS sequence"/>
</dbReference>
<dbReference type="InterPro" id="IPR039561">
    <property type="entry name" value="Peptidase_M15C"/>
</dbReference>
<accession>A0A1X0J2B1</accession>
<dbReference type="EMBL" id="MVII01000019">
    <property type="protein sequence ID" value="ORB55239.1"/>
    <property type="molecule type" value="Genomic_DNA"/>
</dbReference>
<organism evidence="2 3">
    <name type="scientific">Mycobacteroides saopaulense</name>
    <dbReference type="NCBI Taxonomy" id="1578165"/>
    <lineage>
        <taxon>Bacteria</taxon>
        <taxon>Bacillati</taxon>
        <taxon>Actinomycetota</taxon>
        <taxon>Actinomycetes</taxon>
        <taxon>Mycobacteriales</taxon>
        <taxon>Mycobacteriaceae</taxon>
        <taxon>Mycobacteroides</taxon>
    </lineage>
</organism>
<dbReference type="RefSeq" id="WP_054491403.1">
    <property type="nucleotide sequence ID" value="NZ_MVII01000019.1"/>
</dbReference>
<dbReference type="OrthoDB" id="3809801at2"/>
<comment type="caution">
    <text evidence="2">The sequence shown here is derived from an EMBL/GenBank/DDBJ whole genome shotgun (WGS) entry which is preliminary data.</text>
</comment>
<protein>
    <recommendedName>
        <fullName evidence="1">Peptidase M15C domain-containing protein</fullName>
    </recommendedName>
</protein>
<dbReference type="InterPro" id="IPR009045">
    <property type="entry name" value="Zn_M74/Hedgehog-like"/>
</dbReference>
<proteinExistence type="predicted"/>
<dbReference type="Gene3D" id="3.30.1380.10">
    <property type="match status" value="1"/>
</dbReference>
<evidence type="ECO:0000313" key="2">
    <source>
        <dbReference type="EMBL" id="ORB55239.1"/>
    </source>
</evidence>